<accession>A0ABP1C4H6</accession>
<protein>
    <recommendedName>
        <fullName evidence="3">Siphovirus Gp157 family protein</fullName>
    </recommendedName>
</protein>
<dbReference type="RefSeq" id="WP_348758643.1">
    <property type="nucleotide sequence ID" value="NZ_OZ026884.1"/>
</dbReference>
<evidence type="ECO:0008006" key="3">
    <source>
        <dbReference type="Google" id="ProtNLM"/>
    </source>
</evidence>
<evidence type="ECO:0000313" key="2">
    <source>
        <dbReference type="Proteomes" id="UP001497493"/>
    </source>
</evidence>
<reference evidence="1 2" key="1">
    <citation type="submission" date="2024-04" db="EMBL/GenBank/DDBJ databases">
        <authorList>
            <person name="Cremers G."/>
        </authorList>
    </citation>
    <scope>NUCLEOTIDE SEQUENCE [LARGE SCALE GENOMIC DNA]</scope>
    <source>
        <strain evidence="1">MeCH1-AG</strain>
    </source>
</reference>
<keyword evidence="2" id="KW-1185">Reference proteome</keyword>
<evidence type="ECO:0000313" key="1">
    <source>
        <dbReference type="EMBL" id="CAL1239048.1"/>
    </source>
</evidence>
<organism evidence="1 2">
    <name type="scientific">Candidatus Methylocalor cossyra</name>
    <dbReference type="NCBI Taxonomy" id="3108543"/>
    <lineage>
        <taxon>Bacteria</taxon>
        <taxon>Pseudomonadati</taxon>
        <taxon>Pseudomonadota</taxon>
        <taxon>Gammaproteobacteria</taxon>
        <taxon>Methylococcales</taxon>
        <taxon>Methylococcaceae</taxon>
        <taxon>Candidatus Methylocalor</taxon>
    </lineage>
</organism>
<proteinExistence type="predicted"/>
<dbReference type="InterPro" id="IPR008840">
    <property type="entry name" value="Sipho_Gp157"/>
</dbReference>
<gene>
    <name evidence="1" type="ORF">MECH1_V1_0272</name>
</gene>
<sequence length="162" mass="18298">MTLYEIADRYREALNRLADPNLPSDAVADTLEGLAGELSAKAWHVAALVLNLEGEAELIRHAEERMARRRRALERRAASLRDYLKEQLQRLDLRELRSPEFMIRVKANPPRLVIDDEERLPAAFKQVEIVLRVDRTAVRAALESGASVPGARLEQGTHVEIA</sequence>
<dbReference type="Proteomes" id="UP001497493">
    <property type="component" value="Chromosome"/>
</dbReference>
<dbReference type="Pfam" id="PF05565">
    <property type="entry name" value="Sipho_Gp157"/>
    <property type="match status" value="1"/>
</dbReference>
<dbReference type="EMBL" id="OZ026884">
    <property type="protein sequence ID" value="CAL1239048.1"/>
    <property type="molecule type" value="Genomic_DNA"/>
</dbReference>
<name>A0ABP1C4H6_9GAMM</name>